<accession>A0A2G5E1P3</accession>
<organism evidence="1 2">
    <name type="scientific">Aquilegia coerulea</name>
    <name type="common">Rocky mountain columbine</name>
    <dbReference type="NCBI Taxonomy" id="218851"/>
    <lineage>
        <taxon>Eukaryota</taxon>
        <taxon>Viridiplantae</taxon>
        <taxon>Streptophyta</taxon>
        <taxon>Embryophyta</taxon>
        <taxon>Tracheophyta</taxon>
        <taxon>Spermatophyta</taxon>
        <taxon>Magnoliopsida</taxon>
        <taxon>Ranunculales</taxon>
        <taxon>Ranunculaceae</taxon>
        <taxon>Thalictroideae</taxon>
        <taxon>Aquilegia</taxon>
    </lineage>
</organism>
<keyword evidence="2" id="KW-1185">Reference proteome</keyword>
<evidence type="ECO:0000313" key="1">
    <source>
        <dbReference type="EMBL" id="PIA49655.1"/>
    </source>
</evidence>
<reference evidence="1 2" key="1">
    <citation type="submission" date="2017-09" db="EMBL/GenBank/DDBJ databases">
        <title>WGS assembly of Aquilegia coerulea Goldsmith.</title>
        <authorList>
            <person name="Hodges S."/>
            <person name="Kramer E."/>
            <person name="Nordborg M."/>
            <person name="Tomkins J."/>
            <person name="Borevitz J."/>
            <person name="Derieg N."/>
            <person name="Yan J."/>
            <person name="Mihaltcheva S."/>
            <person name="Hayes R.D."/>
            <person name="Rokhsar D."/>
        </authorList>
    </citation>
    <scope>NUCLEOTIDE SEQUENCE [LARGE SCALE GENOMIC DNA]</scope>
    <source>
        <strain evidence="2">cv. Goldsmith</strain>
    </source>
</reference>
<dbReference type="AlphaFoldDB" id="A0A2G5E1P3"/>
<proteinExistence type="predicted"/>
<evidence type="ECO:0000313" key="2">
    <source>
        <dbReference type="Proteomes" id="UP000230069"/>
    </source>
</evidence>
<dbReference type="InParanoid" id="A0A2G5E1P3"/>
<name>A0A2G5E1P3_AQUCA</name>
<sequence>MPKTGDNKNIRGKGNQENMMMIMKMKIEMIFQLQRRQGWFGHPNFMKDSWKPSIKLVSKRLFQGKSVR</sequence>
<protein>
    <submittedName>
        <fullName evidence="1">Uncharacterized protein</fullName>
    </submittedName>
</protein>
<gene>
    <name evidence="1" type="ORF">AQUCO_01300430v1</name>
</gene>
<dbReference type="EMBL" id="KZ305030">
    <property type="protein sequence ID" value="PIA49655.1"/>
    <property type="molecule type" value="Genomic_DNA"/>
</dbReference>
<dbReference type="Proteomes" id="UP000230069">
    <property type="component" value="Unassembled WGS sequence"/>
</dbReference>